<evidence type="ECO:0000259" key="1">
    <source>
        <dbReference type="Pfam" id="PF01037"/>
    </source>
</evidence>
<evidence type="ECO:0000313" key="3">
    <source>
        <dbReference type="Proteomes" id="UP000515860"/>
    </source>
</evidence>
<dbReference type="Gene3D" id="3.30.70.920">
    <property type="match status" value="1"/>
</dbReference>
<dbReference type="InterPro" id="IPR019888">
    <property type="entry name" value="Tscrpt_reg_AsnC-like"/>
</dbReference>
<sequence>MDAKMREQLLKIIETNALLGTEDLAVMLGTDEADVQDTIHELEERHIICGYRTLINWGREKEDDITALIELRVTPQGGEGYEKIAAQISAYPQVESLYLLSGSYDFLVTVRGKTLKEVAMFVSEKLASMHEVQSTTTHFTLTKYKELGVMLDGSKRDERMVITP</sequence>
<dbReference type="RefSeq" id="WP_118643765.1">
    <property type="nucleotide sequence ID" value="NZ_CP060635.1"/>
</dbReference>
<dbReference type="EMBL" id="CP060635">
    <property type="protein sequence ID" value="QNM09736.1"/>
    <property type="molecule type" value="Genomic_DNA"/>
</dbReference>
<dbReference type="InterPro" id="IPR019887">
    <property type="entry name" value="Tscrpt_reg_AsnC/Lrp_C"/>
</dbReference>
<name>A0A7G9GG04_9FIRM</name>
<dbReference type="SMART" id="SM00344">
    <property type="entry name" value="HTH_ASNC"/>
    <property type="match status" value="1"/>
</dbReference>
<organism evidence="2 3">
    <name type="scientific">Wansuia hejianensis</name>
    <dbReference type="NCBI Taxonomy" id="2763667"/>
    <lineage>
        <taxon>Bacteria</taxon>
        <taxon>Bacillati</taxon>
        <taxon>Bacillota</taxon>
        <taxon>Clostridia</taxon>
        <taxon>Lachnospirales</taxon>
        <taxon>Lachnospiraceae</taxon>
        <taxon>Wansuia</taxon>
    </lineage>
</organism>
<dbReference type="InterPro" id="IPR011008">
    <property type="entry name" value="Dimeric_a/b-barrel"/>
</dbReference>
<gene>
    <name evidence="2" type="ORF">H9Q79_05455</name>
</gene>
<dbReference type="PANTHER" id="PTHR43413:SF7">
    <property type="entry name" value="HTH-TYPE TRANSCRIPTIONAL REGULATOR PTR2"/>
    <property type="match status" value="1"/>
</dbReference>
<dbReference type="Pfam" id="PF01037">
    <property type="entry name" value="AsnC_trans_reg"/>
    <property type="match status" value="1"/>
</dbReference>
<evidence type="ECO:0000313" key="2">
    <source>
        <dbReference type="EMBL" id="QNM09736.1"/>
    </source>
</evidence>
<dbReference type="KEGG" id="whj:H9Q79_05455"/>
<dbReference type="SUPFAM" id="SSF54909">
    <property type="entry name" value="Dimeric alpha+beta barrel"/>
    <property type="match status" value="1"/>
</dbReference>
<dbReference type="InterPro" id="IPR050684">
    <property type="entry name" value="HTH-Siroheme_Decarb"/>
</dbReference>
<dbReference type="AlphaFoldDB" id="A0A7G9GG04"/>
<protein>
    <submittedName>
        <fullName evidence="2">Lrp/AsnC family transcriptional regulator</fullName>
    </submittedName>
</protein>
<keyword evidence="3" id="KW-1185">Reference proteome</keyword>
<dbReference type="Proteomes" id="UP000515860">
    <property type="component" value="Chromosome"/>
</dbReference>
<proteinExistence type="predicted"/>
<reference evidence="2 3" key="1">
    <citation type="submission" date="2020-08" db="EMBL/GenBank/DDBJ databases">
        <authorList>
            <person name="Liu C."/>
            <person name="Sun Q."/>
        </authorList>
    </citation>
    <scope>NUCLEOTIDE SEQUENCE [LARGE SCALE GENOMIC DNA]</scope>
    <source>
        <strain evidence="2 3">NSJ-29</strain>
    </source>
</reference>
<feature type="domain" description="Transcription regulator AsnC/Lrp ligand binding" evidence="1">
    <location>
        <begin position="72"/>
        <end position="141"/>
    </location>
</feature>
<dbReference type="PANTHER" id="PTHR43413">
    <property type="entry name" value="TRANSCRIPTIONAL REGULATOR, ASNC FAMILY"/>
    <property type="match status" value="1"/>
</dbReference>
<accession>A0A7G9GG04</accession>